<dbReference type="Pfam" id="PF13160">
    <property type="entry name" value="DUF3995"/>
    <property type="match status" value="1"/>
</dbReference>
<keyword evidence="1" id="KW-0472">Membrane</keyword>
<evidence type="ECO:0000313" key="3">
    <source>
        <dbReference type="Proteomes" id="UP000611640"/>
    </source>
</evidence>
<reference evidence="2 3" key="1">
    <citation type="submission" date="2020-08" db="EMBL/GenBank/DDBJ databases">
        <title>Whole genome shotgun sequence of Actinocatenispora thailandica NBRC 105041.</title>
        <authorList>
            <person name="Komaki H."/>
            <person name="Tamura T."/>
        </authorList>
    </citation>
    <scope>NUCLEOTIDE SEQUENCE [LARGE SCALE GENOMIC DNA]</scope>
    <source>
        <strain evidence="2 3">NBRC 105041</strain>
    </source>
</reference>
<feature type="transmembrane region" description="Helical" evidence="1">
    <location>
        <begin position="42"/>
        <end position="70"/>
    </location>
</feature>
<name>A0A7R7DQ86_9ACTN</name>
<keyword evidence="3" id="KW-1185">Reference proteome</keyword>
<feature type="transmembrane region" description="Helical" evidence="1">
    <location>
        <begin position="123"/>
        <end position="142"/>
    </location>
</feature>
<protein>
    <recommendedName>
        <fullName evidence="4">DUF3995 domain-containing protein</fullName>
    </recommendedName>
</protein>
<dbReference type="AlphaFoldDB" id="A0A7R7DQ86"/>
<dbReference type="EMBL" id="AP023355">
    <property type="protein sequence ID" value="BCJ35645.1"/>
    <property type="molecule type" value="Genomic_DNA"/>
</dbReference>
<organism evidence="2 3">
    <name type="scientific">Actinocatenispora thailandica</name>
    <dbReference type="NCBI Taxonomy" id="227318"/>
    <lineage>
        <taxon>Bacteria</taxon>
        <taxon>Bacillati</taxon>
        <taxon>Actinomycetota</taxon>
        <taxon>Actinomycetes</taxon>
        <taxon>Micromonosporales</taxon>
        <taxon>Micromonosporaceae</taxon>
        <taxon>Actinocatenispora</taxon>
    </lineage>
</organism>
<evidence type="ECO:0008006" key="4">
    <source>
        <dbReference type="Google" id="ProtNLM"/>
    </source>
</evidence>
<proteinExistence type="predicted"/>
<dbReference type="KEGG" id="atl:Athai_31480"/>
<dbReference type="InterPro" id="IPR025058">
    <property type="entry name" value="DUF3995"/>
</dbReference>
<evidence type="ECO:0000313" key="2">
    <source>
        <dbReference type="EMBL" id="BCJ35645.1"/>
    </source>
</evidence>
<gene>
    <name evidence="2" type="ORF">Athai_31480</name>
</gene>
<keyword evidence="1" id="KW-0812">Transmembrane</keyword>
<dbReference type="Proteomes" id="UP000611640">
    <property type="component" value="Chromosome"/>
</dbReference>
<accession>A0A7R7DQ86</accession>
<evidence type="ECO:0000256" key="1">
    <source>
        <dbReference type="SAM" id="Phobius"/>
    </source>
</evidence>
<keyword evidence="1" id="KW-1133">Transmembrane helix</keyword>
<feature type="transmembrane region" description="Helical" evidence="1">
    <location>
        <begin position="82"/>
        <end position="103"/>
    </location>
</feature>
<sequence length="154" mass="15992">MIVAATVVWCCVFAAVHAFWALGGGVGLASSAGAQLATRRPLWFVLLGLWGTAVLLLAGAGLAGWSAVVASSPRWRRAGTGTIALVGVVLLVRAVAVESALLANVGGVRTAAGPVETRWSLALWNPWFALGAALFLALAVQLSRRYRGEPRTES</sequence>